<evidence type="ECO:0000256" key="2">
    <source>
        <dbReference type="ARBA" id="ARBA00023136"/>
    </source>
</evidence>
<accession>A0A1Y1QV71</accession>
<comment type="function">
    <text evidence="4">Part of the outer membrane protein assembly complex, which is involved in assembly and insertion of beta-barrel proteins into the outer membrane.</text>
</comment>
<dbReference type="GO" id="GO:0051205">
    <property type="term" value="P:protein insertion into membrane"/>
    <property type="evidence" value="ECO:0007669"/>
    <property type="project" value="UniProtKB-UniRule"/>
</dbReference>
<dbReference type="InterPro" id="IPR015943">
    <property type="entry name" value="WD40/YVTN_repeat-like_dom_sf"/>
</dbReference>
<gene>
    <name evidence="4" type="primary">bamB</name>
    <name evidence="7" type="ORF">BWK73_08910</name>
</gene>
<reference evidence="7 8" key="1">
    <citation type="submission" date="2017-01" db="EMBL/GenBank/DDBJ databases">
        <title>Novel large sulfur bacteria in the metagenomes of groundwater-fed chemosynthetic microbial mats in the Lake Huron basin.</title>
        <authorList>
            <person name="Sharrar A.M."/>
            <person name="Flood B.E."/>
            <person name="Bailey J.V."/>
            <person name="Jones D.S."/>
            <person name="Biddanda B."/>
            <person name="Ruberg S.A."/>
            <person name="Marcus D.N."/>
            <person name="Dick G.J."/>
        </authorList>
    </citation>
    <scope>NUCLEOTIDE SEQUENCE [LARGE SCALE GENOMIC DNA]</scope>
    <source>
        <strain evidence="7">A8</strain>
    </source>
</reference>
<dbReference type="PANTHER" id="PTHR34512:SF30">
    <property type="entry name" value="OUTER MEMBRANE PROTEIN ASSEMBLY FACTOR BAMB"/>
    <property type="match status" value="1"/>
</dbReference>
<dbReference type="HAMAP" id="MF_00923">
    <property type="entry name" value="OM_assembly_BamB"/>
    <property type="match status" value="1"/>
</dbReference>
<comment type="subunit">
    <text evidence="4">Part of the Bam complex.</text>
</comment>
<dbReference type="SUPFAM" id="SSF50998">
    <property type="entry name" value="Quinoprotein alcohol dehydrogenase-like"/>
    <property type="match status" value="1"/>
</dbReference>
<keyword evidence="1 4" id="KW-0732">Signal</keyword>
<evidence type="ECO:0000256" key="5">
    <source>
        <dbReference type="SAM" id="SignalP"/>
    </source>
</evidence>
<dbReference type="InterPro" id="IPR011047">
    <property type="entry name" value="Quinoprotein_ADH-like_sf"/>
</dbReference>
<sequence length="387" mass="40769">MKSVVGFLLASSLLAGCSSVQEVTSTVLPASEARQPQKLQDFSPQAKVRTLWQVETGSSNRDVHVRIHPYLNGNTLIVAGGQSVSAWDKTNGKRLWQTPINQATISGGVSGGDAQVYLGTSNGNAIALDANTGQERWRTAFNSEVLGISTAQTGKVVFRTSDGRLHGISTANGATLWQQARPGKSLSLRGAGVPLVVGSMVIAGFDSGVVTAFDLQSGTALWEATLAIPSGADDLSRMIDVDGKLKAIGEALFASSYNGQIAGINMRNGNIAWSAPYSSNTGVDADANGLYTTNATGDVWRLEPRTGNPLWKMDDLEGRQPTVPSIVGDYLLVGDQQGYLHWINARSGQLAARVRGDSAGYVVPALTDGNVSYSLGRDGLLSAFVVE</sequence>
<keyword evidence="4" id="KW-0449">Lipoprotein</keyword>
<dbReference type="PANTHER" id="PTHR34512">
    <property type="entry name" value="CELL SURFACE PROTEIN"/>
    <property type="match status" value="1"/>
</dbReference>
<dbReference type="InterPro" id="IPR018391">
    <property type="entry name" value="PQQ_b-propeller_rpt"/>
</dbReference>
<feature type="signal peptide" evidence="5">
    <location>
        <begin position="1"/>
        <end position="17"/>
    </location>
</feature>
<name>A0A1Y1QV71_9GAMM</name>
<dbReference type="PROSITE" id="PS51257">
    <property type="entry name" value="PROKAR_LIPOPROTEIN"/>
    <property type="match status" value="1"/>
</dbReference>
<feature type="domain" description="Pyrrolo-quinoline quinone repeat" evidence="6">
    <location>
        <begin position="82"/>
        <end position="312"/>
    </location>
</feature>
<feature type="chain" id="PRO_5013412511" description="Outer membrane protein assembly factor BamB" evidence="5">
    <location>
        <begin position="18"/>
        <end position="387"/>
    </location>
</feature>
<keyword evidence="2 4" id="KW-0472">Membrane</keyword>
<dbReference type="Gene3D" id="2.130.10.10">
    <property type="entry name" value="YVTN repeat-like/Quinoprotein amine dehydrogenase"/>
    <property type="match status" value="1"/>
</dbReference>
<keyword evidence="3 4" id="KW-0998">Cell outer membrane</keyword>
<keyword evidence="4" id="KW-0564">Palmitate</keyword>
<dbReference type="GO" id="GO:0043165">
    <property type="term" value="P:Gram-negative-bacterium-type cell outer membrane assembly"/>
    <property type="evidence" value="ECO:0007669"/>
    <property type="project" value="UniProtKB-UniRule"/>
</dbReference>
<comment type="caution">
    <text evidence="7">The sequence shown here is derived from an EMBL/GenBank/DDBJ whole genome shotgun (WGS) entry which is preliminary data.</text>
</comment>
<organism evidence="7 8">
    <name type="scientific">Thiothrix lacustris</name>
    <dbReference type="NCBI Taxonomy" id="525917"/>
    <lineage>
        <taxon>Bacteria</taxon>
        <taxon>Pseudomonadati</taxon>
        <taxon>Pseudomonadota</taxon>
        <taxon>Gammaproteobacteria</taxon>
        <taxon>Thiotrichales</taxon>
        <taxon>Thiotrichaceae</taxon>
        <taxon>Thiothrix</taxon>
    </lineage>
</organism>
<dbReference type="InterPro" id="IPR002372">
    <property type="entry name" value="PQQ_rpt_dom"/>
</dbReference>
<evidence type="ECO:0000313" key="8">
    <source>
        <dbReference type="Proteomes" id="UP000192491"/>
    </source>
</evidence>
<evidence type="ECO:0000256" key="3">
    <source>
        <dbReference type="ARBA" id="ARBA00023237"/>
    </source>
</evidence>
<evidence type="ECO:0000256" key="1">
    <source>
        <dbReference type="ARBA" id="ARBA00022729"/>
    </source>
</evidence>
<dbReference type="SMART" id="SM00564">
    <property type="entry name" value="PQQ"/>
    <property type="match status" value="7"/>
</dbReference>
<proteinExistence type="inferred from homology"/>
<dbReference type="EMBL" id="MTEJ01000026">
    <property type="protein sequence ID" value="OQX14624.1"/>
    <property type="molecule type" value="Genomic_DNA"/>
</dbReference>
<evidence type="ECO:0000313" key="7">
    <source>
        <dbReference type="EMBL" id="OQX14624.1"/>
    </source>
</evidence>
<dbReference type="GO" id="GO:0009279">
    <property type="term" value="C:cell outer membrane"/>
    <property type="evidence" value="ECO:0007669"/>
    <property type="project" value="UniProtKB-SubCell"/>
</dbReference>
<dbReference type="InterPro" id="IPR017687">
    <property type="entry name" value="BamB"/>
</dbReference>
<dbReference type="Proteomes" id="UP000192491">
    <property type="component" value="Unassembled WGS sequence"/>
</dbReference>
<comment type="subcellular location">
    <subcellularLocation>
        <location evidence="4">Cell outer membrane</location>
        <topology evidence="4">Lipid-anchor</topology>
    </subcellularLocation>
</comment>
<dbReference type="NCBIfam" id="TIGR03300">
    <property type="entry name" value="assembly_YfgL"/>
    <property type="match status" value="1"/>
</dbReference>
<comment type="similarity">
    <text evidence="4">Belongs to the BamB family.</text>
</comment>
<evidence type="ECO:0000256" key="4">
    <source>
        <dbReference type="HAMAP-Rule" id="MF_00923"/>
    </source>
</evidence>
<protein>
    <recommendedName>
        <fullName evidence="4">Outer membrane protein assembly factor BamB</fullName>
    </recommendedName>
</protein>
<evidence type="ECO:0000259" key="6">
    <source>
        <dbReference type="Pfam" id="PF13360"/>
    </source>
</evidence>
<dbReference type="Pfam" id="PF13360">
    <property type="entry name" value="PQQ_2"/>
    <property type="match status" value="1"/>
</dbReference>
<dbReference type="AlphaFoldDB" id="A0A1Y1QV71"/>